<accession>A0A660L498</accession>
<comment type="caution">
    <text evidence="2">The sequence shown here is derived from an EMBL/GenBank/DDBJ whole genome shotgun (WGS) entry which is preliminary data.</text>
</comment>
<reference evidence="2 3" key="1">
    <citation type="submission" date="2018-10" db="EMBL/GenBank/DDBJ databases">
        <title>Genomic Encyclopedia of Type Strains, Phase IV (KMG-IV): sequencing the most valuable type-strain genomes for metagenomic binning, comparative biology and taxonomic classification.</title>
        <authorList>
            <person name="Goeker M."/>
        </authorList>
    </citation>
    <scope>NUCLEOTIDE SEQUENCE [LARGE SCALE GENOMIC DNA]</scope>
    <source>
        <strain evidence="2 3">DSM 22653</strain>
    </source>
</reference>
<dbReference type="RefSeq" id="WP_147401960.1">
    <property type="nucleotide sequence ID" value="NZ_RBIJ01000001.1"/>
</dbReference>
<gene>
    <name evidence="2" type="ORF">C7438_0377</name>
</gene>
<organism evidence="2 3">
    <name type="scientific">Brockia lithotrophica</name>
    <dbReference type="NCBI Taxonomy" id="933949"/>
    <lineage>
        <taxon>Bacteria</taxon>
        <taxon>Bacillati</taxon>
        <taxon>Bacillota</taxon>
        <taxon>Bacilli</taxon>
        <taxon>Bacillales</taxon>
        <taxon>Bacillales Family X. Incertae Sedis</taxon>
        <taxon>Brockia</taxon>
    </lineage>
</organism>
<dbReference type="Proteomes" id="UP000267019">
    <property type="component" value="Unassembled WGS sequence"/>
</dbReference>
<evidence type="ECO:0000313" key="2">
    <source>
        <dbReference type="EMBL" id="RKQ88736.1"/>
    </source>
</evidence>
<keyword evidence="3" id="KW-1185">Reference proteome</keyword>
<evidence type="ECO:0000256" key="1">
    <source>
        <dbReference type="SAM" id="Phobius"/>
    </source>
</evidence>
<evidence type="ECO:0000313" key="3">
    <source>
        <dbReference type="Proteomes" id="UP000267019"/>
    </source>
</evidence>
<name>A0A660L498_9BACL</name>
<keyword evidence="1" id="KW-0472">Membrane</keyword>
<dbReference type="OrthoDB" id="1798631at2"/>
<dbReference type="AlphaFoldDB" id="A0A660L498"/>
<keyword evidence="1" id="KW-0812">Transmembrane</keyword>
<keyword evidence="1" id="KW-1133">Transmembrane helix</keyword>
<feature type="transmembrane region" description="Helical" evidence="1">
    <location>
        <begin position="21"/>
        <end position="47"/>
    </location>
</feature>
<sequence length="90" mass="10359">MREELREWLRAHPGRAGMLAFATLLSLVFLFFGFWKMLGVALIYALFYEIGRWLDGDGELRKLVIQTFPEFFVSRKGGRDESTKGTGSRP</sequence>
<proteinExistence type="predicted"/>
<protein>
    <submittedName>
        <fullName evidence="2">Small integral membrane protein DUF2273</fullName>
    </submittedName>
</protein>
<dbReference type="EMBL" id="RBIJ01000001">
    <property type="protein sequence ID" value="RKQ88736.1"/>
    <property type="molecule type" value="Genomic_DNA"/>
</dbReference>